<name>A0A7J6ATE1_AMEME</name>
<feature type="region of interest" description="Disordered" evidence="1">
    <location>
        <begin position="55"/>
        <end position="96"/>
    </location>
</feature>
<evidence type="ECO:0000313" key="2">
    <source>
        <dbReference type="EMBL" id="KAF4085201.1"/>
    </source>
</evidence>
<accession>A0A7J6ATE1</accession>
<organism evidence="2 3">
    <name type="scientific">Ameiurus melas</name>
    <name type="common">Black bullhead</name>
    <name type="synonym">Silurus melas</name>
    <dbReference type="NCBI Taxonomy" id="219545"/>
    <lineage>
        <taxon>Eukaryota</taxon>
        <taxon>Metazoa</taxon>
        <taxon>Chordata</taxon>
        <taxon>Craniata</taxon>
        <taxon>Vertebrata</taxon>
        <taxon>Euteleostomi</taxon>
        <taxon>Actinopterygii</taxon>
        <taxon>Neopterygii</taxon>
        <taxon>Teleostei</taxon>
        <taxon>Ostariophysi</taxon>
        <taxon>Siluriformes</taxon>
        <taxon>Ictaluridae</taxon>
        <taxon>Ameiurus</taxon>
    </lineage>
</organism>
<keyword evidence="3" id="KW-1185">Reference proteome</keyword>
<gene>
    <name evidence="2" type="ORF">AMELA_G00114890</name>
</gene>
<feature type="compositionally biased region" description="Low complexity" evidence="1">
    <location>
        <begin position="78"/>
        <end position="89"/>
    </location>
</feature>
<reference evidence="2 3" key="1">
    <citation type="submission" date="2020-02" db="EMBL/GenBank/DDBJ databases">
        <title>A chromosome-scale genome assembly of the black bullhead catfish (Ameiurus melas).</title>
        <authorList>
            <person name="Wen M."/>
            <person name="Zham M."/>
            <person name="Cabau C."/>
            <person name="Klopp C."/>
            <person name="Donnadieu C."/>
            <person name="Roques C."/>
            <person name="Bouchez O."/>
            <person name="Lampietro C."/>
            <person name="Jouanno E."/>
            <person name="Herpin A."/>
            <person name="Louis A."/>
            <person name="Berthelot C."/>
            <person name="Parey E."/>
            <person name="Roest-Crollius H."/>
            <person name="Braasch I."/>
            <person name="Postlethwait J."/>
            <person name="Robinson-Rechavi M."/>
            <person name="Echchiki A."/>
            <person name="Begum T."/>
            <person name="Montfort J."/>
            <person name="Schartl M."/>
            <person name="Bobe J."/>
            <person name="Guiguen Y."/>
        </authorList>
    </citation>
    <scope>NUCLEOTIDE SEQUENCE [LARGE SCALE GENOMIC DNA]</scope>
    <source>
        <strain evidence="2">M_S1</strain>
        <tissue evidence="2">Blood</tissue>
    </source>
</reference>
<dbReference type="Proteomes" id="UP000593565">
    <property type="component" value="Unassembled WGS sequence"/>
</dbReference>
<protein>
    <submittedName>
        <fullName evidence="2">Uncharacterized protein</fullName>
    </submittedName>
</protein>
<sequence>MVIERETDEGKAKDCICREKREREGEVCHSTGVGIGKALIVDRARRAVTVTAQYRELPSEEETPPYTDTHTHTHTHTEIQTQIQTQQGTRQARPFR</sequence>
<evidence type="ECO:0000313" key="3">
    <source>
        <dbReference type="Proteomes" id="UP000593565"/>
    </source>
</evidence>
<evidence type="ECO:0000256" key="1">
    <source>
        <dbReference type="SAM" id="MobiDB-lite"/>
    </source>
</evidence>
<dbReference type="AlphaFoldDB" id="A0A7J6ATE1"/>
<comment type="caution">
    <text evidence="2">The sequence shown here is derived from an EMBL/GenBank/DDBJ whole genome shotgun (WGS) entry which is preliminary data.</text>
</comment>
<proteinExistence type="predicted"/>
<dbReference type="EMBL" id="JAAGNN010000009">
    <property type="protein sequence ID" value="KAF4085201.1"/>
    <property type="molecule type" value="Genomic_DNA"/>
</dbReference>